<evidence type="ECO:0000256" key="6">
    <source>
        <dbReference type="SAM" id="MobiDB-lite"/>
    </source>
</evidence>
<evidence type="ECO:0000313" key="9">
    <source>
        <dbReference type="EMBL" id="SNR77538.1"/>
    </source>
</evidence>
<dbReference type="CDD" id="cd00551">
    <property type="entry name" value="AmyAc_family"/>
    <property type="match status" value="1"/>
</dbReference>
<evidence type="ECO:0000259" key="8">
    <source>
        <dbReference type="Pfam" id="PF00150"/>
    </source>
</evidence>
<evidence type="ECO:0000256" key="1">
    <source>
        <dbReference type="ARBA" id="ARBA00000966"/>
    </source>
</evidence>
<protein>
    <recommendedName>
        <fullName evidence="2">cellulase</fullName>
        <ecNumber evidence="2">3.2.1.4</ecNumber>
    </recommendedName>
</protein>
<dbReference type="GO" id="GO:0008810">
    <property type="term" value="F:cellulase activity"/>
    <property type="evidence" value="ECO:0007669"/>
    <property type="project" value="UniProtKB-EC"/>
</dbReference>
<keyword evidence="7" id="KW-1133">Transmembrane helix</keyword>
<keyword evidence="7" id="KW-0472">Membrane</keyword>
<feature type="transmembrane region" description="Helical" evidence="7">
    <location>
        <begin position="26"/>
        <end position="49"/>
    </location>
</feature>
<feature type="region of interest" description="Disordered" evidence="6">
    <location>
        <begin position="51"/>
        <end position="70"/>
    </location>
</feature>
<keyword evidence="7" id="KW-0812">Transmembrane</keyword>
<feature type="compositionally biased region" description="Basic and acidic residues" evidence="6">
    <location>
        <begin position="1"/>
        <end position="16"/>
    </location>
</feature>
<dbReference type="Proteomes" id="UP000198403">
    <property type="component" value="Unassembled WGS sequence"/>
</dbReference>
<accession>A0A238Z3H1</accession>
<keyword evidence="3 5" id="KW-0378">Hydrolase</keyword>
<dbReference type="Gene3D" id="3.20.20.80">
    <property type="entry name" value="Glycosidases"/>
    <property type="match status" value="2"/>
</dbReference>
<evidence type="ECO:0000256" key="7">
    <source>
        <dbReference type="SAM" id="Phobius"/>
    </source>
</evidence>
<proteinExistence type="inferred from homology"/>
<dbReference type="PANTHER" id="PTHR34142:SF1">
    <property type="entry name" value="GLYCOSIDE HYDROLASE FAMILY 5 DOMAIN-CONTAINING PROTEIN"/>
    <property type="match status" value="1"/>
</dbReference>
<sequence>MISDTRVRRPRDRDDSPGSPSRNASLPAVLAALTLAVALVGATVLLFSVRDPADDSPPRPAPTEESQAADDALQRRVLSELDVFTDWLARNRVEGYVGEVGIPNDGDVDRWIQLAELWFQEADEAALWVDVWSSGEWWGADYVYSVFVPGTEGGPLAATTPTGELLARYAREGDEPRGVNVSGGEFGAPGSTEEVTEFSNQNPGEYGTDYLYDSQGSFDYLASQGIDTVRLPFRWERIQPALGEALDDDELSRLRGAVSRAHTAGLEVILDVHNYGAYHLAEGTRGVRRAIGSDELGQGDFADLWRRLSDAFREEPGVIGYGLMNEPSILPAVGDRSPAQVWEEASQAAVTAIRAGGDDTLIMVAGYQYSHAGEWSRQHPQAWIEDPADNVRYEAHHYWKRDDGYSYDREVAHAEDLGY</sequence>
<dbReference type="SUPFAM" id="SSF51445">
    <property type="entry name" value="(Trans)glycosidases"/>
    <property type="match status" value="1"/>
</dbReference>
<evidence type="ECO:0000256" key="3">
    <source>
        <dbReference type="ARBA" id="ARBA00022801"/>
    </source>
</evidence>
<comment type="similarity">
    <text evidence="5">Belongs to the glycosyl hydrolase 5 (cellulase A) family.</text>
</comment>
<dbReference type="PROSITE" id="PS00659">
    <property type="entry name" value="GLYCOSYL_HYDROL_F5"/>
    <property type="match status" value="1"/>
</dbReference>
<keyword evidence="10" id="KW-1185">Reference proteome</keyword>
<feature type="region of interest" description="Disordered" evidence="6">
    <location>
        <begin position="178"/>
        <end position="198"/>
    </location>
</feature>
<gene>
    <name evidence="9" type="ORF">SAMN06272737_12457</name>
</gene>
<reference evidence="9 10" key="1">
    <citation type="submission" date="2017-06" db="EMBL/GenBank/DDBJ databases">
        <authorList>
            <person name="Kim H.J."/>
            <person name="Triplett B.A."/>
        </authorList>
    </citation>
    <scope>NUCLEOTIDE SEQUENCE [LARGE SCALE GENOMIC DNA]</scope>
    <source>
        <strain evidence="9 10">DSM 44272</strain>
    </source>
</reference>
<comment type="catalytic activity">
    <reaction evidence="1">
        <text>Endohydrolysis of (1-&gt;4)-beta-D-glucosidic linkages in cellulose, lichenin and cereal beta-D-glucans.</text>
        <dbReference type="EC" id="3.2.1.4"/>
    </reaction>
</comment>
<name>A0A238Z3H1_9ACTN</name>
<dbReference type="GO" id="GO:0009251">
    <property type="term" value="P:glucan catabolic process"/>
    <property type="evidence" value="ECO:0007669"/>
    <property type="project" value="TreeGrafter"/>
</dbReference>
<dbReference type="InterPro" id="IPR018087">
    <property type="entry name" value="Glyco_hydro_5_CS"/>
</dbReference>
<evidence type="ECO:0000256" key="4">
    <source>
        <dbReference type="ARBA" id="ARBA00023295"/>
    </source>
</evidence>
<dbReference type="Pfam" id="PF00150">
    <property type="entry name" value="Cellulase"/>
    <property type="match status" value="1"/>
</dbReference>
<feature type="region of interest" description="Disordered" evidence="6">
    <location>
        <begin position="1"/>
        <end position="23"/>
    </location>
</feature>
<dbReference type="PANTHER" id="PTHR34142">
    <property type="entry name" value="ENDO-BETA-1,4-GLUCANASE A"/>
    <property type="match status" value="1"/>
</dbReference>
<dbReference type="EMBL" id="FZNO01000024">
    <property type="protein sequence ID" value="SNR77538.1"/>
    <property type="molecule type" value="Genomic_DNA"/>
</dbReference>
<organism evidence="9 10">
    <name type="scientific">Blastococcus mobilis</name>
    <dbReference type="NCBI Taxonomy" id="1938746"/>
    <lineage>
        <taxon>Bacteria</taxon>
        <taxon>Bacillati</taxon>
        <taxon>Actinomycetota</taxon>
        <taxon>Actinomycetes</taxon>
        <taxon>Geodermatophilales</taxon>
        <taxon>Geodermatophilaceae</taxon>
        <taxon>Blastococcus</taxon>
    </lineage>
</organism>
<dbReference type="AlphaFoldDB" id="A0A238Z3H1"/>
<evidence type="ECO:0000313" key="10">
    <source>
        <dbReference type="Proteomes" id="UP000198403"/>
    </source>
</evidence>
<feature type="domain" description="Glycoside hydrolase family 5" evidence="8">
    <location>
        <begin position="195"/>
        <end position="400"/>
    </location>
</feature>
<dbReference type="EC" id="3.2.1.4" evidence="2"/>
<evidence type="ECO:0000256" key="5">
    <source>
        <dbReference type="RuleBase" id="RU361153"/>
    </source>
</evidence>
<evidence type="ECO:0000256" key="2">
    <source>
        <dbReference type="ARBA" id="ARBA00012601"/>
    </source>
</evidence>
<dbReference type="InterPro" id="IPR001547">
    <property type="entry name" value="Glyco_hydro_5"/>
</dbReference>
<keyword evidence="4 5" id="KW-0326">Glycosidase</keyword>
<dbReference type="InterPro" id="IPR017853">
    <property type="entry name" value="GH"/>
</dbReference>